<evidence type="ECO:0000259" key="3">
    <source>
        <dbReference type="Pfam" id="PF03061"/>
    </source>
</evidence>
<organism evidence="4 5">
    <name type="scientific">Polynucleobacter cosmopolitanus</name>
    <dbReference type="NCBI Taxonomy" id="351345"/>
    <lineage>
        <taxon>Bacteria</taxon>
        <taxon>Pseudomonadati</taxon>
        <taxon>Pseudomonadota</taxon>
        <taxon>Betaproteobacteria</taxon>
        <taxon>Burkholderiales</taxon>
        <taxon>Burkholderiaceae</taxon>
        <taxon>Polynucleobacter</taxon>
    </lineage>
</organism>
<sequence length="145" mass="15920">MDQKQLKELGVELDVPFLKLLGVRCLRAELGEGEVVLSLKPEHNNSWEVAHGGVLLTLMDVGMAVAARASDEAGRGVVTIELKANFMQAAQGIIRVAAKTVHATPTMAFVEAKLYDERDRICCMGSATFKYFKELPSKRASKEEK</sequence>
<dbReference type="EMBL" id="NJGG01000003">
    <property type="protein sequence ID" value="OXL14657.1"/>
    <property type="molecule type" value="Genomic_DNA"/>
</dbReference>
<comment type="caution">
    <text evidence="4">The sequence shown here is derived from an EMBL/GenBank/DDBJ whole genome shotgun (WGS) entry which is preliminary data.</text>
</comment>
<dbReference type="OrthoDB" id="4717506at2"/>
<protein>
    <submittedName>
        <fullName evidence="4">Phenylacetic acid degradation protein</fullName>
    </submittedName>
</protein>
<feature type="domain" description="Thioesterase" evidence="3">
    <location>
        <begin position="49"/>
        <end position="123"/>
    </location>
</feature>
<keyword evidence="2" id="KW-0378">Hydrolase</keyword>
<reference evidence="4 5" key="1">
    <citation type="submission" date="2017-06" db="EMBL/GenBank/DDBJ databases">
        <title>Reclassification of a Polynucleobacter cosmopolitanus strain isolated from tropical Lake Victoria as Polynucleobacter victoriensis comb. nov.</title>
        <authorList>
            <person name="Hahn M.W."/>
        </authorList>
    </citation>
    <scope>NUCLEOTIDE SEQUENCE [LARGE SCALE GENOMIC DNA]</scope>
    <source>
        <strain evidence="4 5">MWH-MoIso2</strain>
    </source>
</reference>
<dbReference type="Pfam" id="PF03061">
    <property type="entry name" value="4HBT"/>
    <property type="match status" value="1"/>
</dbReference>
<dbReference type="NCBIfam" id="TIGR00369">
    <property type="entry name" value="unchar_dom_1"/>
    <property type="match status" value="1"/>
</dbReference>
<evidence type="ECO:0000256" key="2">
    <source>
        <dbReference type="ARBA" id="ARBA00022801"/>
    </source>
</evidence>
<accession>A0A229FRK2</accession>
<evidence type="ECO:0000313" key="4">
    <source>
        <dbReference type="EMBL" id="OXL14657.1"/>
    </source>
</evidence>
<proteinExistence type="inferred from homology"/>
<keyword evidence="5" id="KW-1185">Reference proteome</keyword>
<dbReference type="PANTHER" id="PTHR21660">
    <property type="entry name" value="THIOESTERASE SUPERFAMILY MEMBER-RELATED"/>
    <property type="match status" value="1"/>
</dbReference>
<dbReference type="Proteomes" id="UP000215188">
    <property type="component" value="Unassembled WGS sequence"/>
</dbReference>
<dbReference type="CDD" id="cd03443">
    <property type="entry name" value="PaaI_thioesterase"/>
    <property type="match status" value="1"/>
</dbReference>
<evidence type="ECO:0000256" key="1">
    <source>
        <dbReference type="ARBA" id="ARBA00008324"/>
    </source>
</evidence>
<dbReference type="InterPro" id="IPR029069">
    <property type="entry name" value="HotDog_dom_sf"/>
</dbReference>
<dbReference type="InterPro" id="IPR006683">
    <property type="entry name" value="Thioestr_dom"/>
</dbReference>
<dbReference type="Gene3D" id="3.10.129.10">
    <property type="entry name" value="Hotdog Thioesterase"/>
    <property type="match status" value="1"/>
</dbReference>
<dbReference type="PANTHER" id="PTHR21660:SF1">
    <property type="entry name" value="ACYL-COENZYME A THIOESTERASE 13"/>
    <property type="match status" value="1"/>
</dbReference>
<dbReference type="GO" id="GO:0047617">
    <property type="term" value="F:fatty acyl-CoA hydrolase activity"/>
    <property type="evidence" value="ECO:0007669"/>
    <property type="project" value="InterPro"/>
</dbReference>
<gene>
    <name evidence="4" type="ORF">AOC33_08980</name>
</gene>
<dbReference type="SUPFAM" id="SSF54637">
    <property type="entry name" value="Thioesterase/thiol ester dehydrase-isomerase"/>
    <property type="match status" value="1"/>
</dbReference>
<evidence type="ECO:0000313" key="5">
    <source>
        <dbReference type="Proteomes" id="UP000215188"/>
    </source>
</evidence>
<dbReference type="InterPro" id="IPR039298">
    <property type="entry name" value="ACOT13"/>
</dbReference>
<name>A0A229FRK2_9BURK</name>
<dbReference type="InterPro" id="IPR003736">
    <property type="entry name" value="PAAI_dom"/>
</dbReference>
<dbReference type="AlphaFoldDB" id="A0A229FRK2"/>
<comment type="similarity">
    <text evidence="1">Belongs to the thioesterase PaaI family.</text>
</comment>